<accession>A0A5B6WH42</accession>
<evidence type="ECO:0000313" key="2">
    <source>
        <dbReference type="EMBL" id="KAA3480990.1"/>
    </source>
</evidence>
<feature type="compositionally biased region" description="Polar residues" evidence="1">
    <location>
        <begin position="53"/>
        <end position="65"/>
    </location>
</feature>
<organism evidence="2 3">
    <name type="scientific">Gossypium australe</name>
    <dbReference type="NCBI Taxonomy" id="47621"/>
    <lineage>
        <taxon>Eukaryota</taxon>
        <taxon>Viridiplantae</taxon>
        <taxon>Streptophyta</taxon>
        <taxon>Embryophyta</taxon>
        <taxon>Tracheophyta</taxon>
        <taxon>Spermatophyta</taxon>
        <taxon>Magnoliopsida</taxon>
        <taxon>eudicotyledons</taxon>
        <taxon>Gunneridae</taxon>
        <taxon>Pentapetalae</taxon>
        <taxon>rosids</taxon>
        <taxon>malvids</taxon>
        <taxon>Malvales</taxon>
        <taxon>Malvaceae</taxon>
        <taxon>Malvoideae</taxon>
        <taxon>Gossypium</taxon>
    </lineage>
</organism>
<gene>
    <name evidence="2" type="ORF">EPI10_021391</name>
</gene>
<comment type="caution">
    <text evidence="2">The sequence shown here is derived from an EMBL/GenBank/DDBJ whole genome shotgun (WGS) entry which is preliminary data.</text>
</comment>
<dbReference type="EMBL" id="SMMG02000003">
    <property type="protein sequence ID" value="KAA3480990.1"/>
    <property type="molecule type" value="Genomic_DNA"/>
</dbReference>
<protein>
    <submittedName>
        <fullName evidence="2">Uncharacterized protein</fullName>
    </submittedName>
</protein>
<feature type="compositionally biased region" description="Basic and acidic residues" evidence="1">
    <location>
        <begin position="72"/>
        <end position="95"/>
    </location>
</feature>
<sequence length="95" mass="10609">MKLDSGKELCMLVGYPKGTTDGSFYNPKKQTMSKPVLEELSGNTQSPMTIVTEPSPNSRAVNEQQHGVIHRSGREDHDSLTYDEAMHSVDSKLWK</sequence>
<name>A0A5B6WH42_9ROSI</name>
<reference evidence="3" key="1">
    <citation type="journal article" date="2019" name="Plant Biotechnol. J.">
        <title>Genome sequencing of the Australian wild diploid species Gossypium australe highlights disease resistance and delayed gland morphogenesis.</title>
        <authorList>
            <person name="Cai Y."/>
            <person name="Cai X."/>
            <person name="Wang Q."/>
            <person name="Wang P."/>
            <person name="Zhang Y."/>
            <person name="Cai C."/>
            <person name="Xu Y."/>
            <person name="Wang K."/>
            <person name="Zhou Z."/>
            <person name="Wang C."/>
            <person name="Geng S."/>
            <person name="Li B."/>
            <person name="Dong Q."/>
            <person name="Hou Y."/>
            <person name="Wang H."/>
            <person name="Ai P."/>
            <person name="Liu Z."/>
            <person name="Yi F."/>
            <person name="Sun M."/>
            <person name="An G."/>
            <person name="Cheng J."/>
            <person name="Zhang Y."/>
            <person name="Shi Q."/>
            <person name="Xie Y."/>
            <person name="Shi X."/>
            <person name="Chang Y."/>
            <person name="Huang F."/>
            <person name="Chen Y."/>
            <person name="Hong S."/>
            <person name="Mi L."/>
            <person name="Sun Q."/>
            <person name="Zhang L."/>
            <person name="Zhou B."/>
            <person name="Peng R."/>
            <person name="Zhang X."/>
            <person name="Liu F."/>
        </authorList>
    </citation>
    <scope>NUCLEOTIDE SEQUENCE [LARGE SCALE GENOMIC DNA]</scope>
    <source>
        <strain evidence="3">cv. PA1801</strain>
    </source>
</reference>
<dbReference type="AlphaFoldDB" id="A0A5B6WH42"/>
<feature type="region of interest" description="Disordered" evidence="1">
    <location>
        <begin position="53"/>
        <end position="95"/>
    </location>
</feature>
<evidence type="ECO:0000313" key="3">
    <source>
        <dbReference type="Proteomes" id="UP000325315"/>
    </source>
</evidence>
<evidence type="ECO:0000256" key="1">
    <source>
        <dbReference type="SAM" id="MobiDB-lite"/>
    </source>
</evidence>
<dbReference type="Proteomes" id="UP000325315">
    <property type="component" value="Unassembled WGS sequence"/>
</dbReference>
<keyword evidence="3" id="KW-1185">Reference proteome</keyword>
<proteinExistence type="predicted"/>